<keyword evidence="3" id="KW-0433">Leucine-rich repeat</keyword>
<keyword evidence="7" id="KW-0175">Coiled coil</keyword>
<evidence type="ECO:0000256" key="8">
    <source>
        <dbReference type="SAM" id="MobiDB-lite"/>
    </source>
</evidence>
<evidence type="ECO:0000256" key="3">
    <source>
        <dbReference type="ARBA" id="ARBA00022614"/>
    </source>
</evidence>
<evidence type="ECO:0000256" key="2">
    <source>
        <dbReference type="ARBA" id="ARBA00022490"/>
    </source>
</evidence>
<dbReference type="InterPro" id="IPR007111">
    <property type="entry name" value="NACHT_NTPase"/>
</dbReference>
<dbReference type="Pfam" id="PF14484">
    <property type="entry name" value="FISNA"/>
    <property type="match status" value="1"/>
</dbReference>
<feature type="region of interest" description="Disordered" evidence="8">
    <location>
        <begin position="741"/>
        <end position="816"/>
    </location>
</feature>
<feature type="compositionally biased region" description="Polar residues" evidence="8">
    <location>
        <begin position="957"/>
        <end position="967"/>
    </location>
</feature>
<feature type="domain" description="NACHT" evidence="9">
    <location>
        <begin position="1178"/>
        <end position="1312"/>
    </location>
</feature>
<feature type="region of interest" description="Disordered" evidence="8">
    <location>
        <begin position="929"/>
        <end position="967"/>
    </location>
</feature>
<protein>
    <recommendedName>
        <fullName evidence="9">NACHT domain-containing protein</fullName>
    </recommendedName>
</protein>
<evidence type="ECO:0000256" key="6">
    <source>
        <dbReference type="ARBA" id="ARBA00022840"/>
    </source>
</evidence>
<evidence type="ECO:0000256" key="7">
    <source>
        <dbReference type="SAM" id="Coils"/>
    </source>
</evidence>
<feature type="region of interest" description="Disordered" evidence="8">
    <location>
        <begin position="272"/>
        <end position="294"/>
    </location>
</feature>
<keyword evidence="6" id="KW-0067">ATP-binding</keyword>
<dbReference type="InterPro" id="IPR027417">
    <property type="entry name" value="P-loop_NTPase"/>
</dbReference>
<keyword evidence="4" id="KW-0677">Repeat</keyword>
<feature type="coiled-coil region" evidence="7">
    <location>
        <begin position="202"/>
        <end position="236"/>
    </location>
</feature>
<evidence type="ECO:0000256" key="4">
    <source>
        <dbReference type="ARBA" id="ARBA00022737"/>
    </source>
</evidence>
<organism evidence="10 11">
    <name type="scientific">Hemibagrus wyckioides</name>
    <dbReference type="NCBI Taxonomy" id="337641"/>
    <lineage>
        <taxon>Eukaryota</taxon>
        <taxon>Metazoa</taxon>
        <taxon>Chordata</taxon>
        <taxon>Craniata</taxon>
        <taxon>Vertebrata</taxon>
        <taxon>Euteleostomi</taxon>
        <taxon>Actinopterygii</taxon>
        <taxon>Neopterygii</taxon>
        <taxon>Teleostei</taxon>
        <taxon>Ostariophysi</taxon>
        <taxon>Siluriformes</taxon>
        <taxon>Bagridae</taxon>
        <taxon>Hemibagrus</taxon>
    </lineage>
</organism>
<feature type="region of interest" description="Disordered" evidence="8">
    <location>
        <begin position="684"/>
        <end position="718"/>
    </location>
</feature>
<dbReference type="Pfam" id="PF17779">
    <property type="entry name" value="WHD_NOD2"/>
    <property type="match status" value="1"/>
</dbReference>
<accession>A0A9D3SGJ5</accession>
<feature type="compositionally biased region" description="Polar residues" evidence="8">
    <location>
        <begin position="741"/>
        <end position="761"/>
    </location>
</feature>
<dbReference type="InterPro" id="IPR029495">
    <property type="entry name" value="NACHT-assoc"/>
</dbReference>
<evidence type="ECO:0000259" key="9">
    <source>
        <dbReference type="PROSITE" id="PS50837"/>
    </source>
</evidence>
<keyword evidence="2" id="KW-0963">Cytoplasm</keyword>
<feature type="coiled-coil region" evidence="7">
    <location>
        <begin position="533"/>
        <end position="567"/>
    </location>
</feature>
<evidence type="ECO:0000256" key="1">
    <source>
        <dbReference type="ARBA" id="ARBA00004496"/>
    </source>
</evidence>
<dbReference type="SMART" id="SM01288">
    <property type="entry name" value="FISNA"/>
    <property type="match status" value="1"/>
</dbReference>
<dbReference type="Pfam" id="PF17776">
    <property type="entry name" value="NLRC4_HD2"/>
    <property type="match status" value="1"/>
</dbReference>
<dbReference type="SMART" id="SM00368">
    <property type="entry name" value="LRR_RI"/>
    <property type="match status" value="6"/>
</dbReference>
<feature type="compositionally biased region" description="Basic and acidic residues" evidence="8">
    <location>
        <begin position="695"/>
        <end position="711"/>
    </location>
</feature>
<dbReference type="FunFam" id="3.40.50.300:FF:000210">
    <property type="entry name" value="Si:dkey-16p6.1"/>
    <property type="match status" value="1"/>
</dbReference>
<dbReference type="Gene3D" id="3.80.10.10">
    <property type="entry name" value="Ribonuclease Inhibitor"/>
    <property type="match status" value="1"/>
</dbReference>
<name>A0A9D3SGJ5_9TELE</name>
<feature type="coiled-coil region" evidence="7">
    <location>
        <begin position="464"/>
        <end position="491"/>
    </location>
</feature>
<dbReference type="InterPro" id="IPR001611">
    <property type="entry name" value="Leu-rich_rpt"/>
</dbReference>
<dbReference type="InterPro" id="IPR041075">
    <property type="entry name" value="NOD1/2_WH"/>
</dbReference>
<dbReference type="PROSITE" id="PS50837">
    <property type="entry name" value="NACHT"/>
    <property type="match status" value="1"/>
</dbReference>
<comment type="subcellular location">
    <subcellularLocation>
        <location evidence="1">Cytoplasm</location>
    </subcellularLocation>
</comment>
<proteinExistence type="predicted"/>
<dbReference type="GO" id="GO:0005524">
    <property type="term" value="F:ATP binding"/>
    <property type="evidence" value="ECO:0007669"/>
    <property type="project" value="UniProtKB-KW"/>
</dbReference>
<gene>
    <name evidence="10" type="ORF">KOW79_013228</name>
</gene>
<dbReference type="Pfam" id="PF05729">
    <property type="entry name" value="NACHT"/>
    <property type="match status" value="1"/>
</dbReference>
<evidence type="ECO:0000313" key="11">
    <source>
        <dbReference type="Proteomes" id="UP000824219"/>
    </source>
</evidence>
<dbReference type="PROSITE" id="PS51450">
    <property type="entry name" value="LRR"/>
    <property type="match status" value="1"/>
</dbReference>
<dbReference type="Gene3D" id="3.40.50.300">
    <property type="entry name" value="P-loop containing nucleotide triphosphate hydrolases"/>
    <property type="match status" value="1"/>
</dbReference>
<feature type="compositionally biased region" description="Polar residues" evidence="8">
    <location>
        <begin position="935"/>
        <end position="945"/>
    </location>
</feature>
<dbReference type="Proteomes" id="UP000824219">
    <property type="component" value="Linkage Group LG15"/>
</dbReference>
<dbReference type="SUPFAM" id="SSF52047">
    <property type="entry name" value="RNI-like"/>
    <property type="match status" value="1"/>
</dbReference>
<dbReference type="PANTHER" id="PTHR24106">
    <property type="entry name" value="NACHT, LRR AND CARD DOMAINS-CONTAINING"/>
    <property type="match status" value="1"/>
</dbReference>
<sequence>MSLIKIYLSDDFGSNLSTEMLKEQNVTARLYSSLQHSQEQEIRGHQADSHATRQVSFNVTSPLVTMTTSAPSVHSDRLNESQEVESGLSACSFSDLKISGMEEEESGGRITEEMDLNPQSSIKLLSGRRHIEEMENVRSHLQTILRARATDTSELLPSALQHLQDESDTTSQLISGVEELFPRYSRLRADFDSAPFHSVSELQLIRESLERERARRKHLEQQLLAVQNKALGLQQQLSLAVSADRKKDIMIEQLDKTLEKVVEGWRRHEKEKSEGVRRLQEEKEAAESTQQKQREALACVEKSLSEAAETLDKERKHNEELQNTNKQLECDKVELHVCVGELEQEVEHLRAEVEEKKAETERLQTQSQDLQQQLEQHKLEAKHTHTHMQQELTLLTQQLETERERVGQEVQLREEAQSRLQQLQQDLEETRRERDATRVDRALDQARFEAQRSQWEVELRLSVEQQVTERLATIQEENTNATAKLREQHRKQLLDLSARHERELSVQSDEFRAQLKGRDCRQHQLTLDFSNKMAELQKELVSMETSKRRLETQREELVARLQGMMRSHWAEALRLLTNQEQIEELLSPSSLREMTKPHSMPQTQDISICSTSHSATTAAPQAVVLQLCRDRGIRGQGDSGGDRGRVESDFSLLNQSHTFSPLEPVLDDTHLTGGGGGYEDLWHSPVGGERQTVNRRNDQGREQTVREREETTQSGENLTLLSTHISQDLYCDVNQSRIQSNQRINRQPFPSSNVTLTQTLNPRLKPNQAHASTDVWAKQSSDKRMGQGDVSKQMYSSTEKTAPPTEDKSLSVKMRAPPPVTNASSLCDERQNELHYYIAKLLERSPGEPLDEHQADLNKNRAETQSTNSGVSSQVELKPEQFTDLPHLTLPSTHTPQQLQQHPDNLMRSGEMFADQVRANLNVRIAQNNRREQRQSATHSTQITATRGRRAGPQGQRKMTSKMSVSGTQDIKKNEGVFSMKSDHSMGFPMNFRDRHCSTDLRKENTAETLKITCKQLDVIFKDLEHKVITLLKNELKKFKKLLSPDYPACTEREVEEEEVHHSVSEGVLKITLHVLENMNHTDLANTLHNKLGLLSLHKDKLKSKLVEKCKRINEGISQPGSSALLNDIYTELYITEGGSGDINKEHEVRQIETVSRRPGSQETPIKCNDIFKDKSIRTVLTKGVAGIGKTVSVQKFILDWAEGKGNQDVTFMFPLPFRELNLMKEKNFSLMKLLHNFFPEMKELRLIDSSAYKVVFIFDGLDECRLPLNFQKNERLCDVTDSASVDVLLTNLIKGNLLPSALLWITSRPGAANQIPPECVHLVTEVRGFSDPQKEEYFRKRISDQRLTNKIIKHMKSSRSLYIMCHIPVFCWISTTVLERMLGEAESGESPKTLTQMFTHFLIFQIKHKDQKYHEKCDPDSQQIRESLEKGNLIFYEEDLRECGIDVREVSVYSGVCTQIFREEFGLHLGKVFSFVHLSVQEFLAALYVFLYFVLKNRNLLKDQNTGMLPLLRKQPMSAFLKSAVDKALQSENGHLDLFLRFLLGLSLESNQMPLRDLLPQTGSSSHSKEETVKYIKEKIKKNPFPEKSINLFQCLNELNDYSLEQEVQMYLNRGGNSRLTGTRLSPTQWSALVFLMLNSERELDEFDLKKFDRSEECLLKLLLVVKASKKALLFGCNLTEESCRALSPVLSSNSSSLRELDLSNNKLQDSGVKLLSAGLQNPHCTLEILRLCECNLTEESCRALSSVLSANSNLKELDLSVNNLQDSGVKLLSIGLQNPHCTLEILRLYQCNIKGEGCAALASALKTNSSSHLRELNMSRNNPGESGVKLLRDLLKDPHCKLETLEIET</sequence>
<dbReference type="Pfam" id="PF13516">
    <property type="entry name" value="LRR_6"/>
    <property type="match status" value="2"/>
</dbReference>
<evidence type="ECO:0000313" key="10">
    <source>
        <dbReference type="EMBL" id="KAG7323526.1"/>
    </source>
</evidence>
<dbReference type="EMBL" id="JAHKSW010000015">
    <property type="protein sequence ID" value="KAG7323526.1"/>
    <property type="molecule type" value="Genomic_DNA"/>
</dbReference>
<reference evidence="10 11" key="1">
    <citation type="submission" date="2021-06" db="EMBL/GenBank/DDBJ databases">
        <title>Chromosome-level genome assembly of the red-tail catfish (Hemibagrus wyckioides).</title>
        <authorList>
            <person name="Shao F."/>
        </authorList>
    </citation>
    <scope>NUCLEOTIDE SEQUENCE [LARGE SCALE GENOMIC DNA]</scope>
    <source>
        <strain evidence="10">EC202008001</strain>
        <tissue evidence="10">Blood</tissue>
    </source>
</reference>
<dbReference type="InterPro" id="IPR041267">
    <property type="entry name" value="NLRP_HD2"/>
</dbReference>
<dbReference type="InterPro" id="IPR051261">
    <property type="entry name" value="NLR"/>
</dbReference>
<keyword evidence="5" id="KW-0547">Nucleotide-binding</keyword>
<comment type="caution">
    <text evidence="10">The sequence shown here is derived from an EMBL/GenBank/DDBJ whole genome shotgun (WGS) entry which is preliminary data.</text>
</comment>
<evidence type="ECO:0000256" key="5">
    <source>
        <dbReference type="ARBA" id="ARBA00022741"/>
    </source>
</evidence>
<dbReference type="InterPro" id="IPR032675">
    <property type="entry name" value="LRR_dom_sf"/>
</dbReference>
<keyword evidence="11" id="KW-1185">Reference proteome</keyword>
<dbReference type="GO" id="GO:0005737">
    <property type="term" value="C:cytoplasm"/>
    <property type="evidence" value="ECO:0007669"/>
    <property type="project" value="UniProtKB-SubCell"/>
</dbReference>
<feature type="compositionally biased region" description="Basic and acidic residues" evidence="8">
    <location>
        <begin position="272"/>
        <end position="286"/>
    </location>
</feature>
<dbReference type="OrthoDB" id="120976at2759"/>